<dbReference type="SUPFAM" id="SSF74653">
    <property type="entry name" value="TolA/TonB C-terminal domain"/>
    <property type="match status" value="2"/>
</dbReference>
<dbReference type="RefSeq" id="WP_105998167.1">
    <property type="nucleotide sequence ID" value="NZ_CM009578.1"/>
</dbReference>
<evidence type="ECO:0000256" key="3">
    <source>
        <dbReference type="ARBA" id="ARBA00022989"/>
    </source>
</evidence>
<feature type="domain" description="TonB C-terminal" evidence="5">
    <location>
        <begin position="24"/>
        <end position="116"/>
    </location>
</feature>
<evidence type="ECO:0000259" key="5">
    <source>
        <dbReference type="PROSITE" id="PS52015"/>
    </source>
</evidence>
<dbReference type="EMBL" id="PHFW01000002">
    <property type="protein sequence ID" value="PQM27905.1"/>
    <property type="molecule type" value="Genomic_DNA"/>
</dbReference>
<reference evidence="7" key="1">
    <citation type="submission" date="2017-11" db="EMBL/GenBank/DDBJ databases">
        <title>The complete genome sequence of Sphingopyxis pomeranensis sp. nov. strain WS5A3p.</title>
        <authorList>
            <person name="Kaminski M.A."/>
        </authorList>
    </citation>
    <scope>NUCLEOTIDE SEQUENCE [LARGE SCALE GENOMIC DNA]</scope>
    <source>
        <strain evidence="7">WS5A3p</strain>
    </source>
</reference>
<comment type="caution">
    <text evidence="6">The sequence shown here is derived from an EMBL/GenBank/DDBJ whole genome shotgun (WGS) entry which is preliminary data.</text>
</comment>
<keyword evidence="4" id="KW-0472">Membrane</keyword>
<gene>
    <name evidence="6" type="ORF">CVO77_05015</name>
</gene>
<evidence type="ECO:0000313" key="6">
    <source>
        <dbReference type="EMBL" id="PQM27905.1"/>
    </source>
</evidence>
<evidence type="ECO:0000256" key="1">
    <source>
        <dbReference type="ARBA" id="ARBA00004167"/>
    </source>
</evidence>
<dbReference type="PROSITE" id="PS52015">
    <property type="entry name" value="TONB_CTD"/>
    <property type="match status" value="1"/>
</dbReference>
<dbReference type="OrthoDB" id="7585155at2"/>
<protein>
    <recommendedName>
        <fullName evidence="5">TonB C-terminal domain-containing protein</fullName>
    </recommendedName>
</protein>
<evidence type="ECO:0000313" key="7">
    <source>
        <dbReference type="Proteomes" id="UP000238954"/>
    </source>
</evidence>
<dbReference type="Pfam" id="PF03544">
    <property type="entry name" value="TonB_C"/>
    <property type="match status" value="1"/>
</dbReference>
<dbReference type="Gene3D" id="3.30.1150.10">
    <property type="match status" value="1"/>
</dbReference>
<dbReference type="InterPro" id="IPR037682">
    <property type="entry name" value="TonB_C"/>
</dbReference>
<dbReference type="Proteomes" id="UP000238954">
    <property type="component" value="Chromosome"/>
</dbReference>
<evidence type="ECO:0000256" key="2">
    <source>
        <dbReference type="ARBA" id="ARBA00022692"/>
    </source>
</evidence>
<sequence length="213" mass="22010">MIAFLFLAALQAEAGSTAVTSPHAPQLLNPKTVLSNTDYPGPALQKSQTGIVSILLHVSPEGRVSSCDVTESSGFPLLDAATCRAHKARARFTPATDAAGAPIAGSYRTVATWGVGDDQPHARATFPLQVSQLPASYKQPVELELLFGATGHVTACNVKTTSGSGAADRAACDYLDQQLIVDPPKSGSDGVEPVAVRTITAVLTVDGADKASR</sequence>
<accession>A0A2S8B688</accession>
<dbReference type="InterPro" id="IPR006260">
    <property type="entry name" value="TonB/TolA_C"/>
</dbReference>
<dbReference type="NCBIfam" id="TIGR01352">
    <property type="entry name" value="tonB_Cterm"/>
    <property type="match status" value="1"/>
</dbReference>
<proteinExistence type="predicted"/>
<keyword evidence="3" id="KW-1133">Transmembrane helix</keyword>
<dbReference type="GO" id="GO:0055085">
    <property type="term" value="P:transmembrane transport"/>
    <property type="evidence" value="ECO:0007669"/>
    <property type="project" value="InterPro"/>
</dbReference>
<keyword evidence="2" id="KW-0812">Transmembrane</keyword>
<dbReference type="AlphaFoldDB" id="A0A2S8B688"/>
<organism evidence="6 7">
    <name type="scientific">Sphingopyxis lindanitolerans</name>
    <dbReference type="NCBI Taxonomy" id="2054227"/>
    <lineage>
        <taxon>Bacteria</taxon>
        <taxon>Pseudomonadati</taxon>
        <taxon>Pseudomonadota</taxon>
        <taxon>Alphaproteobacteria</taxon>
        <taxon>Sphingomonadales</taxon>
        <taxon>Sphingomonadaceae</taxon>
        <taxon>Sphingopyxis</taxon>
    </lineage>
</organism>
<dbReference type="GO" id="GO:0016020">
    <property type="term" value="C:membrane"/>
    <property type="evidence" value="ECO:0007669"/>
    <property type="project" value="UniProtKB-SubCell"/>
</dbReference>
<name>A0A2S8B688_9SPHN</name>
<comment type="subcellular location">
    <subcellularLocation>
        <location evidence="1">Membrane</location>
        <topology evidence="1">Single-pass membrane protein</topology>
    </subcellularLocation>
</comment>
<keyword evidence="7" id="KW-1185">Reference proteome</keyword>
<evidence type="ECO:0000256" key="4">
    <source>
        <dbReference type="ARBA" id="ARBA00023136"/>
    </source>
</evidence>